<organism evidence="2 3">
    <name type="scientific">Comamonas nitrativorans</name>
    <dbReference type="NCBI Taxonomy" id="108437"/>
    <lineage>
        <taxon>Bacteria</taxon>
        <taxon>Pseudomonadati</taxon>
        <taxon>Pseudomonadota</taxon>
        <taxon>Betaproteobacteria</taxon>
        <taxon>Burkholderiales</taxon>
        <taxon>Comamonadaceae</taxon>
        <taxon>Comamonas</taxon>
    </lineage>
</organism>
<dbReference type="Proteomes" id="UP001595967">
    <property type="component" value="Unassembled WGS sequence"/>
</dbReference>
<keyword evidence="3" id="KW-1185">Reference proteome</keyword>
<dbReference type="EMBL" id="JBHSEW010000011">
    <property type="protein sequence ID" value="MFC4623124.1"/>
    <property type="molecule type" value="Genomic_DNA"/>
</dbReference>
<evidence type="ECO:0000313" key="2">
    <source>
        <dbReference type="EMBL" id="MFC4623124.1"/>
    </source>
</evidence>
<gene>
    <name evidence="2" type="ORF">ACFO3A_13005</name>
</gene>
<name>A0ABV9H007_9BURK</name>
<dbReference type="Pfam" id="PF17194">
    <property type="entry name" value="AbiEi_3_N"/>
    <property type="match status" value="1"/>
</dbReference>
<protein>
    <submittedName>
        <fullName evidence="2">Type IV toxin-antitoxin system AbiEi family antitoxin domain-containing protein</fullName>
    </submittedName>
</protein>
<dbReference type="InterPro" id="IPR021561">
    <property type="entry name" value="AbiEi_3"/>
</dbReference>
<comment type="caution">
    <text evidence="2">The sequence shown here is derived from an EMBL/GenBank/DDBJ whole genome shotgun (WGS) entry which is preliminary data.</text>
</comment>
<proteinExistence type="predicted"/>
<evidence type="ECO:0000259" key="1">
    <source>
        <dbReference type="Pfam" id="PF17194"/>
    </source>
</evidence>
<feature type="domain" description="Transcriptional regulator AbiEi antitoxin N-terminal" evidence="1">
    <location>
        <begin position="8"/>
        <end position="96"/>
    </location>
</feature>
<reference evidence="3" key="1">
    <citation type="journal article" date="2019" name="Int. J. Syst. Evol. Microbiol.">
        <title>The Global Catalogue of Microorganisms (GCM) 10K type strain sequencing project: providing services to taxonomists for standard genome sequencing and annotation.</title>
        <authorList>
            <consortium name="The Broad Institute Genomics Platform"/>
            <consortium name="The Broad Institute Genome Sequencing Center for Infectious Disease"/>
            <person name="Wu L."/>
            <person name="Ma J."/>
        </authorList>
    </citation>
    <scope>NUCLEOTIDE SEQUENCE [LARGE SCALE GENOMIC DNA]</scope>
    <source>
        <strain evidence="3">JCM 11650</strain>
    </source>
</reference>
<dbReference type="RefSeq" id="WP_377727083.1">
    <property type="nucleotide sequence ID" value="NZ_JBHSEW010000011.1"/>
</dbReference>
<dbReference type="Pfam" id="PF11459">
    <property type="entry name" value="AbiEi_3"/>
    <property type="match status" value="1"/>
</dbReference>
<evidence type="ECO:0000313" key="3">
    <source>
        <dbReference type="Proteomes" id="UP001595967"/>
    </source>
</evidence>
<sequence length="252" mass="28059">MIKHLRHKIIKHLQAELPRGAPFDLPMLETFGVSPKLAAHYAESGWLVRLGHGVYAYPNDNFDASGALRLLQERVAGLHVGGKSALALQGVRHNLAPRETLVLWGEARFALPAWFTTRFPARYVNARLFDWPNDDLASKTLHTPPGQPAGLRVAVPERAVLELLYDTGTRESLEESRNLFDGLRSPRRDVLGRLLACCTSVKAVRLFLTWARETGVIDVDELLAQYPVRSGSASRWMSRLDDGTLLSLNPHG</sequence>
<accession>A0ABV9H007</accession>
<dbReference type="InterPro" id="IPR033455">
    <property type="entry name" value="AbiEi_3_N"/>
</dbReference>